<dbReference type="EMBL" id="JAGFNK010000104">
    <property type="protein sequence ID" value="KAI9507977.1"/>
    <property type="molecule type" value="Genomic_DNA"/>
</dbReference>
<gene>
    <name evidence="1" type="ORF">F5148DRAFT_1284510</name>
</gene>
<reference evidence="1" key="1">
    <citation type="submission" date="2021-03" db="EMBL/GenBank/DDBJ databases">
        <title>Evolutionary priming and transition to the ectomycorrhizal habit in an iconic lineage of mushroom-forming fungi: is preadaptation a requirement?</title>
        <authorList>
            <consortium name="DOE Joint Genome Institute"/>
            <person name="Looney B.P."/>
            <person name="Miyauchi S."/>
            <person name="Morin E."/>
            <person name="Drula E."/>
            <person name="Courty P.E."/>
            <person name="Chicoki N."/>
            <person name="Fauchery L."/>
            <person name="Kohler A."/>
            <person name="Kuo A."/>
            <person name="LaButti K."/>
            <person name="Pangilinan J."/>
            <person name="Lipzen A."/>
            <person name="Riley R."/>
            <person name="Andreopoulos W."/>
            <person name="He G."/>
            <person name="Johnson J."/>
            <person name="Barry K.W."/>
            <person name="Grigoriev I.V."/>
            <person name="Nagy L."/>
            <person name="Hibbett D."/>
            <person name="Henrissat B."/>
            <person name="Matheny P.B."/>
            <person name="Labbe J."/>
            <person name="Martin A.F."/>
        </authorList>
    </citation>
    <scope>NUCLEOTIDE SEQUENCE</scope>
    <source>
        <strain evidence="1">BPL698</strain>
    </source>
</reference>
<evidence type="ECO:0000313" key="1">
    <source>
        <dbReference type="EMBL" id="KAI9507977.1"/>
    </source>
</evidence>
<name>A0ACC0UAV4_9AGAM</name>
<protein>
    <submittedName>
        <fullName evidence="1">Uncharacterized protein</fullName>
    </submittedName>
</protein>
<dbReference type="Proteomes" id="UP001207468">
    <property type="component" value="Unassembled WGS sequence"/>
</dbReference>
<accession>A0ACC0UAV4</accession>
<organism evidence="1 2">
    <name type="scientific">Russula earlei</name>
    <dbReference type="NCBI Taxonomy" id="71964"/>
    <lineage>
        <taxon>Eukaryota</taxon>
        <taxon>Fungi</taxon>
        <taxon>Dikarya</taxon>
        <taxon>Basidiomycota</taxon>
        <taxon>Agaricomycotina</taxon>
        <taxon>Agaricomycetes</taxon>
        <taxon>Russulales</taxon>
        <taxon>Russulaceae</taxon>
        <taxon>Russula</taxon>
    </lineage>
</organism>
<comment type="caution">
    <text evidence="1">The sequence shown here is derived from an EMBL/GenBank/DDBJ whole genome shotgun (WGS) entry which is preliminary data.</text>
</comment>
<sequence>MAAPNSVPRVYRRYHYQHLPPPTDPNTFMVELRRGLRGAKRVSFWGTVKSVGWRFLLKFDKHREEQTRRPDFPVAAPSTPVPLPPVIHVSLAEDPDHVHSPPPPHQDGFLFVSMCSSPASRPRRRERRPLSPRPLPTPPPYPLPEIKCCPLANSPSTQPSPISTSADSDEDPEDRFFTQVAPFLFLVDGGSEDEGERAPQDSDGIRDVAADKEFLEEIGLDQQGFMALLDGININWGEGEAGRD</sequence>
<evidence type="ECO:0000313" key="2">
    <source>
        <dbReference type="Proteomes" id="UP001207468"/>
    </source>
</evidence>
<keyword evidence="2" id="KW-1185">Reference proteome</keyword>
<proteinExistence type="predicted"/>